<accession>A0ACC2FPK8</accession>
<proteinExistence type="predicted"/>
<comment type="caution">
    <text evidence="1">The sequence shown here is derived from an EMBL/GenBank/DDBJ whole genome shotgun (WGS) entry which is preliminary data.</text>
</comment>
<gene>
    <name evidence="1" type="ORF">DPEC_G00270110</name>
</gene>
<organism evidence="1 2">
    <name type="scientific">Dallia pectoralis</name>
    <name type="common">Alaska blackfish</name>
    <dbReference type="NCBI Taxonomy" id="75939"/>
    <lineage>
        <taxon>Eukaryota</taxon>
        <taxon>Metazoa</taxon>
        <taxon>Chordata</taxon>
        <taxon>Craniata</taxon>
        <taxon>Vertebrata</taxon>
        <taxon>Euteleostomi</taxon>
        <taxon>Actinopterygii</taxon>
        <taxon>Neopterygii</taxon>
        <taxon>Teleostei</taxon>
        <taxon>Protacanthopterygii</taxon>
        <taxon>Esociformes</taxon>
        <taxon>Umbridae</taxon>
        <taxon>Dallia</taxon>
    </lineage>
</organism>
<dbReference type="EMBL" id="CM055751">
    <property type="protein sequence ID" value="KAJ7993212.1"/>
    <property type="molecule type" value="Genomic_DNA"/>
</dbReference>
<keyword evidence="2" id="KW-1185">Reference proteome</keyword>
<sequence>MLLDPSGPAGLCVGLTCPALTFKTPRSSGQDWAGPCLGLDQSFRVHHRPAGSSCISVWIHCCVVGGGGRVGPVVAKTARGEAKEANRIRATGFCWLG</sequence>
<protein>
    <submittedName>
        <fullName evidence="1">Uncharacterized protein</fullName>
    </submittedName>
</protein>
<dbReference type="Proteomes" id="UP001157502">
    <property type="component" value="Chromosome 24"/>
</dbReference>
<reference evidence="1" key="1">
    <citation type="submission" date="2021-05" db="EMBL/GenBank/DDBJ databases">
        <authorList>
            <person name="Pan Q."/>
            <person name="Jouanno E."/>
            <person name="Zahm M."/>
            <person name="Klopp C."/>
            <person name="Cabau C."/>
            <person name="Louis A."/>
            <person name="Berthelot C."/>
            <person name="Parey E."/>
            <person name="Roest Crollius H."/>
            <person name="Montfort J."/>
            <person name="Robinson-Rechavi M."/>
            <person name="Bouchez O."/>
            <person name="Lampietro C."/>
            <person name="Lopez Roques C."/>
            <person name="Donnadieu C."/>
            <person name="Postlethwait J."/>
            <person name="Bobe J."/>
            <person name="Dillon D."/>
            <person name="Chandos A."/>
            <person name="von Hippel F."/>
            <person name="Guiguen Y."/>
        </authorList>
    </citation>
    <scope>NUCLEOTIDE SEQUENCE</scope>
    <source>
        <strain evidence="1">YG-Jan2019</strain>
    </source>
</reference>
<name>A0ACC2FPK8_DALPE</name>
<evidence type="ECO:0000313" key="2">
    <source>
        <dbReference type="Proteomes" id="UP001157502"/>
    </source>
</evidence>
<evidence type="ECO:0000313" key="1">
    <source>
        <dbReference type="EMBL" id="KAJ7993212.1"/>
    </source>
</evidence>